<reference evidence="2 3" key="1">
    <citation type="submission" date="2017-05" db="EMBL/GenBank/DDBJ databases">
        <title>Genome sequence for an aflatoxigenic pathogen of Argentinian peanut, Aspergillus arachidicola.</title>
        <authorList>
            <person name="Moore G."/>
            <person name="Beltz S.B."/>
            <person name="Mack B.M."/>
        </authorList>
    </citation>
    <scope>NUCLEOTIDE SEQUENCE [LARGE SCALE GENOMIC DNA]</scope>
    <source>
        <strain evidence="2 3">CBS 117610</strain>
    </source>
</reference>
<organism evidence="2 3">
    <name type="scientific">Aspergillus arachidicola</name>
    <dbReference type="NCBI Taxonomy" id="656916"/>
    <lineage>
        <taxon>Eukaryota</taxon>
        <taxon>Fungi</taxon>
        <taxon>Dikarya</taxon>
        <taxon>Ascomycota</taxon>
        <taxon>Pezizomycotina</taxon>
        <taxon>Eurotiomycetes</taxon>
        <taxon>Eurotiomycetidae</taxon>
        <taxon>Eurotiales</taxon>
        <taxon>Aspergillaceae</taxon>
        <taxon>Aspergillus</taxon>
        <taxon>Aspergillus subgen. Circumdati</taxon>
    </lineage>
</organism>
<feature type="compositionally biased region" description="Basic and acidic residues" evidence="1">
    <location>
        <begin position="35"/>
        <end position="53"/>
    </location>
</feature>
<comment type="caution">
    <text evidence="2">The sequence shown here is derived from an EMBL/GenBank/DDBJ whole genome shotgun (WGS) entry which is preliminary data.</text>
</comment>
<dbReference type="AlphaFoldDB" id="A0A2G7G0U8"/>
<feature type="region of interest" description="Disordered" evidence="1">
    <location>
        <begin position="1"/>
        <end position="53"/>
    </location>
</feature>
<feature type="region of interest" description="Disordered" evidence="1">
    <location>
        <begin position="835"/>
        <end position="863"/>
    </location>
</feature>
<dbReference type="Proteomes" id="UP000231358">
    <property type="component" value="Unassembled WGS sequence"/>
</dbReference>
<dbReference type="InterPro" id="IPR021842">
    <property type="entry name" value="DUF3435"/>
</dbReference>
<evidence type="ECO:0000313" key="2">
    <source>
        <dbReference type="EMBL" id="PIG86443.1"/>
    </source>
</evidence>
<dbReference type="EMBL" id="NEXV01000250">
    <property type="protein sequence ID" value="PIG86443.1"/>
    <property type="molecule type" value="Genomic_DNA"/>
</dbReference>
<protein>
    <submittedName>
        <fullName evidence="2">Uncharacterized protein</fullName>
    </submittedName>
</protein>
<gene>
    <name evidence="2" type="ORF">AARAC_006462</name>
</gene>
<evidence type="ECO:0000313" key="3">
    <source>
        <dbReference type="Proteomes" id="UP000231358"/>
    </source>
</evidence>
<feature type="compositionally biased region" description="Basic residues" evidence="1">
    <location>
        <begin position="767"/>
        <end position="776"/>
    </location>
</feature>
<accession>A0A2G7G0U8</accession>
<proteinExistence type="predicted"/>
<dbReference type="InterPro" id="IPR001005">
    <property type="entry name" value="SANT/Myb"/>
</dbReference>
<dbReference type="PANTHER" id="PTHR37535:SF3">
    <property type="entry name" value="FLUG DOMAIN-CONTAINING PROTEIN"/>
    <property type="match status" value="1"/>
</dbReference>
<evidence type="ECO:0000256" key="1">
    <source>
        <dbReference type="SAM" id="MobiDB-lite"/>
    </source>
</evidence>
<dbReference type="PANTHER" id="PTHR37535">
    <property type="entry name" value="FLUG DOMAIN PROTEIN"/>
    <property type="match status" value="1"/>
</dbReference>
<keyword evidence="3" id="KW-1185">Reference proteome</keyword>
<dbReference type="Pfam" id="PF11917">
    <property type="entry name" value="DUF3435"/>
    <property type="match status" value="1"/>
</dbReference>
<dbReference type="CDD" id="cd00167">
    <property type="entry name" value="SANT"/>
    <property type="match status" value="1"/>
</dbReference>
<feature type="region of interest" description="Disordered" evidence="1">
    <location>
        <begin position="746"/>
        <end position="786"/>
    </location>
</feature>
<feature type="compositionally biased region" description="Polar residues" evidence="1">
    <location>
        <begin position="835"/>
        <end position="850"/>
    </location>
</feature>
<sequence>MAKRSESWKASQLEKKRKARRELRQQRGYDASAYRQKDAERTRGRASTKTKESYRERVRKYEEFLIEEKNMPEGYKIGEGYPAPTLKELKEFTRWLIESTKGRLADDGRPTKNSIKVRAQEFVPGFFLETGNEISSQDATELYYWIENELVEEGVLSAISKPKYNFKLRDFERAIIAFWATNDPFFMSGRYRVQFHFITLQFLCTGSRVSSFTPASVDKVGRGLRYKNIELVLFRAANAPWRIGWRLDQQFVKNNKDPANTMFGTAIWDCDEPIYSGGLFLLALALADNALYGFSSPEEVFEQRIPEGQDELVLRWNEDAKNRCIVRKVTAAGVSEDPLTKETYAADFRKILANACYFVTATVHAMRRALGAAVRSKYSSAHVAQILTQKSKTVYGNDYLANCSGVDVFNALMGKPADDTHIDYFQGYSQFHEHGLPRRLPIEKAEKIDEEPELVTKATEIFNAESDDDIKRLKRDYNILKRKIYGSMYQQFLSEWVQNQRDWKILTRGRERPDFVEQTAEKQAQCKVMPELGRLAAIMSSNVPLSFDEKAVVVRDLYTQCLRDFDVVYRPGEEPVEGLCPVASCSHSLEMLAKPTRSNHIHACVRQEVSRTMGIAPRQVKYCWECYTFFDGESLEFERHCASHLLSMTSQHYEVMVYRHTTLRAGYCIECMWDDKRAAARRMRAFERSTELRNHLEEHIEQKSWPSVCSDPLCNHASTNELDYRRHLHDVHHYNKTICVRSKKVSKKRLSSMQDEESTPDRDHCMQLKRPRKQCKKPSVPPSTSTKELKITFWEPPAMYLKAISSNPAQEEDEDQESLKGMAWQAVNHCQSLNLPGVSQNSQTARSATFGTPDLTDGLSSCSSPSITSSTFGAVPVDPRILETPTALLRQSVEETEQPSARSPGVYVESNYATEQLKGNTPLQELFADLAQGGVDSQGVAVPETDNITIEHAPLSPISLNAKPAPSLTDYELKPIDEADYTTQSSSDMHVIKGRIEEAVELTGPMTRAKAKELAAKACQRSTDLQTSGQKAKPYSQEEDKLLKTLMRKLATFEAVTPAFQKRFPGRSAISLRKRWSVIRSPSRRSTRLKPL</sequence>
<dbReference type="STRING" id="656916.A0A2G7G0U8"/>
<name>A0A2G7G0U8_9EURO</name>